<dbReference type="Proteomes" id="UP000694844">
    <property type="component" value="Chromosome 5"/>
</dbReference>
<name>A0A8B8ETC5_CRAVI</name>
<dbReference type="GO" id="GO:0070212">
    <property type="term" value="P:protein poly-ADP-ribosylation"/>
    <property type="evidence" value="ECO:0007669"/>
    <property type="project" value="TreeGrafter"/>
</dbReference>
<evidence type="ECO:0000313" key="14">
    <source>
        <dbReference type="RefSeq" id="XP_022343212.1"/>
    </source>
</evidence>
<dbReference type="PANTHER" id="PTHR10459:SF60">
    <property type="entry name" value="POLY [ADP-RIBOSE] POLYMERASE 2"/>
    <property type="match status" value="1"/>
</dbReference>
<dbReference type="SMART" id="SM00773">
    <property type="entry name" value="WGR"/>
    <property type="match status" value="1"/>
</dbReference>
<feature type="compositionally biased region" description="Basic and acidic residues" evidence="10">
    <location>
        <begin position="66"/>
        <end position="75"/>
    </location>
</feature>
<dbReference type="Gene3D" id="2.20.140.10">
    <property type="entry name" value="WGR domain"/>
    <property type="match status" value="1"/>
</dbReference>
<feature type="compositionally biased region" description="Polar residues" evidence="10">
    <location>
        <begin position="10"/>
        <end position="20"/>
    </location>
</feature>
<evidence type="ECO:0000313" key="13">
    <source>
        <dbReference type="RefSeq" id="XP_022343211.1"/>
    </source>
</evidence>
<dbReference type="GO" id="GO:0006302">
    <property type="term" value="P:double-strand break repair"/>
    <property type="evidence" value="ECO:0007669"/>
    <property type="project" value="TreeGrafter"/>
</dbReference>
<dbReference type="SUPFAM" id="SSF47587">
    <property type="entry name" value="Domain of poly(ADP-ribose) polymerase"/>
    <property type="match status" value="1"/>
</dbReference>
<evidence type="ECO:0000256" key="7">
    <source>
        <dbReference type="ARBA" id="ARBA00023242"/>
    </source>
</evidence>
<dbReference type="Pfam" id="PF02877">
    <property type="entry name" value="PARP_reg"/>
    <property type="match status" value="1"/>
</dbReference>
<evidence type="ECO:0000313" key="12">
    <source>
        <dbReference type="Proteomes" id="UP000694844"/>
    </source>
</evidence>
<evidence type="ECO:0000259" key="11">
    <source>
        <dbReference type="PROSITE" id="PS51977"/>
    </source>
</evidence>
<dbReference type="KEGG" id="cvn:111136562"/>
<comment type="similarity">
    <text evidence="8">Belongs to the ARTD/PARP family.</text>
</comment>
<dbReference type="RefSeq" id="XP_022343211.1">
    <property type="nucleotide sequence ID" value="XM_022487503.1"/>
</dbReference>
<keyword evidence="5" id="KW-0548">Nucleotidyltransferase</keyword>
<dbReference type="Pfam" id="PF05406">
    <property type="entry name" value="WGR"/>
    <property type="match status" value="1"/>
</dbReference>
<dbReference type="AlphaFoldDB" id="A0A8B8ETC5"/>
<dbReference type="EC" id="2.4.2.30" evidence="2"/>
<evidence type="ECO:0000256" key="2">
    <source>
        <dbReference type="ARBA" id="ARBA00012020"/>
    </source>
</evidence>
<feature type="domain" description="WGR" evidence="11">
    <location>
        <begin position="143"/>
        <end position="240"/>
    </location>
</feature>
<evidence type="ECO:0000256" key="8">
    <source>
        <dbReference type="ARBA" id="ARBA00024347"/>
    </source>
</evidence>
<dbReference type="FunFam" id="2.20.140.10:FF:000001">
    <property type="entry name" value="Poly [ADP-ribose] polymerase"/>
    <property type="match status" value="1"/>
</dbReference>
<dbReference type="InterPro" id="IPR036616">
    <property type="entry name" value="Poly(ADP-ribose)pol_reg_dom_sf"/>
</dbReference>
<feature type="compositionally biased region" description="Basic and acidic residues" evidence="10">
    <location>
        <begin position="118"/>
        <end position="127"/>
    </location>
</feature>
<dbReference type="RefSeq" id="XP_022343212.1">
    <property type="nucleotide sequence ID" value="XM_022487504.1"/>
</dbReference>
<dbReference type="InterPro" id="IPR050800">
    <property type="entry name" value="ARTD/PARP"/>
</dbReference>
<dbReference type="GO" id="GO:0005730">
    <property type="term" value="C:nucleolus"/>
    <property type="evidence" value="ECO:0007669"/>
    <property type="project" value="TreeGrafter"/>
</dbReference>
<dbReference type="InterPro" id="IPR008893">
    <property type="entry name" value="WGR_domain"/>
</dbReference>
<evidence type="ECO:0000256" key="3">
    <source>
        <dbReference type="ARBA" id="ARBA00022676"/>
    </source>
</evidence>
<keyword evidence="12" id="KW-1185">Reference proteome</keyword>
<dbReference type="InterPro" id="IPR004102">
    <property type="entry name" value="Poly(ADP-ribose)pol_reg_dom"/>
</dbReference>
<organism evidence="12 13">
    <name type="scientific">Crassostrea virginica</name>
    <name type="common">Eastern oyster</name>
    <dbReference type="NCBI Taxonomy" id="6565"/>
    <lineage>
        <taxon>Eukaryota</taxon>
        <taxon>Metazoa</taxon>
        <taxon>Spiralia</taxon>
        <taxon>Lophotrochozoa</taxon>
        <taxon>Mollusca</taxon>
        <taxon>Bivalvia</taxon>
        <taxon>Autobranchia</taxon>
        <taxon>Pteriomorphia</taxon>
        <taxon>Ostreida</taxon>
        <taxon>Ostreoidea</taxon>
        <taxon>Ostreidae</taxon>
        <taxon>Crassostrea</taxon>
    </lineage>
</organism>
<dbReference type="Gene3D" id="1.20.142.10">
    <property type="entry name" value="Poly(ADP-ribose) polymerase, regulatory domain"/>
    <property type="match status" value="1"/>
</dbReference>
<comment type="catalytic activity">
    <reaction evidence="9">
        <text>NAD(+) + (ADP-D-ribosyl)n-acceptor = nicotinamide + (ADP-D-ribosyl)n+1-acceptor + H(+).</text>
        <dbReference type="EC" id="2.4.2.30"/>
    </reaction>
</comment>
<dbReference type="GO" id="GO:1990404">
    <property type="term" value="F:NAD+-protein mono-ADP-ribosyltransferase activity"/>
    <property type="evidence" value="ECO:0007669"/>
    <property type="project" value="TreeGrafter"/>
</dbReference>
<evidence type="ECO:0000256" key="1">
    <source>
        <dbReference type="ARBA" id="ARBA00004123"/>
    </source>
</evidence>
<proteinExistence type="inferred from homology"/>
<keyword evidence="4" id="KW-0808">Transferase</keyword>
<evidence type="ECO:0000256" key="9">
    <source>
        <dbReference type="ARBA" id="ARBA00033987"/>
    </source>
</evidence>
<dbReference type="PANTHER" id="PTHR10459">
    <property type="entry name" value="DNA LIGASE"/>
    <property type="match status" value="1"/>
</dbReference>
<dbReference type="InterPro" id="IPR036930">
    <property type="entry name" value="WGR_dom_sf"/>
</dbReference>
<dbReference type="GO" id="GO:0003950">
    <property type="term" value="F:NAD+ poly-ADP-ribosyltransferase activity"/>
    <property type="evidence" value="ECO:0007669"/>
    <property type="project" value="UniProtKB-EC"/>
</dbReference>
<sequence>MSPDFLSPGRDSTQRTTTAKATEKISGDEAVVAIKSEPREEESVEVEPSKKTETKSSGKKNKNRSRCHEEAEGTKNKTSANDATKSFGKINTLDTKYEPEAYNVAGPSKAKKAKRKPKSEEPYKEEKKGGVYTLMVKQPPQKEALVYCEGKDIWDCKLYQTNIGENNNKYFLLQLRKENGENAYSVWRRWGRVGYQGQEIEKSHGDNLEKAKNEFKKKFKDKTKNNWDQRMDFEKVPGEYDLLAIEYEIQGSNDPSAVKLEKEESDPSDPGIGEYRYKLKSEQIEAGKSSLEIIKNCKEEAKRIDACNEFYTKIPHDFRMKAPELIMDMEAIAKKRKLLKELNGKIMNSLEFWIERT</sequence>
<dbReference type="GO" id="GO:0016779">
    <property type="term" value="F:nucleotidyltransferase activity"/>
    <property type="evidence" value="ECO:0007669"/>
    <property type="project" value="UniProtKB-KW"/>
</dbReference>
<feature type="region of interest" description="Disordered" evidence="10">
    <location>
        <begin position="1"/>
        <end position="127"/>
    </location>
</feature>
<keyword evidence="6" id="KW-0520">NAD</keyword>
<evidence type="ECO:0000256" key="6">
    <source>
        <dbReference type="ARBA" id="ARBA00023027"/>
    </source>
</evidence>
<dbReference type="SUPFAM" id="SSF142921">
    <property type="entry name" value="WGR domain-like"/>
    <property type="match status" value="1"/>
</dbReference>
<reference evidence="13 14" key="1">
    <citation type="submission" date="2025-04" db="UniProtKB">
        <authorList>
            <consortium name="RefSeq"/>
        </authorList>
    </citation>
    <scope>IDENTIFICATION</scope>
    <source>
        <tissue evidence="13 14">Whole sample</tissue>
    </source>
</reference>
<evidence type="ECO:0000256" key="5">
    <source>
        <dbReference type="ARBA" id="ARBA00022695"/>
    </source>
</evidence>
<dbReference type="PROSITE" id="PS51977">
    <property type="entry name" value="WGR"/>
    <property type="match status" value="1"/>
</dbReference>
<keyword evidence="7" id="KW-0539">Nucleus</keyword>
<keyword evidence="3" id="KW-0328">Glycosyltransferase</keyword>
<evidence type="ECO:0000256" key="10">
    <source>
        <dbReference type="SAM" id="MobiDB-lite"/>
    </source>
</evidence>
<comment type="subcellular location">
    <subcellularLocation>
        <location evidence="1">Nucleus</location>
    </subcellularLocation>
</comment>
<dbReference type="GeneID" id="111136562"/>
<feature type="compositionally biased region" description="Basic and acidic residues" evidence="10">
    <location>
        <begin position="47"/>
        <end position="56"/>
    </location>
</feature>
<gene>
    <name evidence="13 14" type="primary">LOC111136562</name>
</gene>
<accession>A0A8B8ETC5</accession>
<evidence type="ECO:0000256" key="4">
    <source>
        <dbReference type="ARBA" id="ARBA00022679"/>
    </source>
</evidence>
<dbReference type="OrthoDB" id="429950at2759"/>
<protein>
    <recommendedName>
        <fullName evidence="2">NAD(+) ADP-ribosyltransferase</fullName>
        <ecNumber evidence="2">2.4.2.30</ecNumber>
    </recommendedName>
</protein>